<dbReference type="Proteomes" id="UP000063781">
    <property type="component" value="Chromosome"/>
</dbReference>
<accession>A0A0X8GZB5</accession>
<evidence type="ECO:0000256" key="4">
    <source>
        <dbReference type="ARBA" id="ARBA00022840"/>
    </source>
</evidence>
<comment type="caution">
    <text evidence="7">Lacks conserved residue(s) required for the propagation of feature annotation.</text>
</comment>
<dbReference type="InterPro" id="IPR004365">
    <property type="entry name" value="NA-bd_OB_tRNA"/>
</dbReference>
<dbReference type="PROSITE" id="PS50862">
    <property type="entry name" value="AA_TRNA_LIGASE_II"/>
    <property type="match status" value="1"/>
</dbReference>
<dbReference type="Pfam" id="PF01336">
    <property type="entry name" value="tRNA_anti-codon"/>
    <property type="match status" value="1"/>
</dbReference>
<evidence type="ECO:0000313" key="9">
    <source>
        <dbReference type="EMBL" id="AMC93186.1"/>
    </source>
</evidence>
<dbReference type="HAMAP" id="MF_00044">
    <property type="entry name" value="Asp_tRNA_synth_type1"/>
    <property type="match status" value="1"/>
</dbReference>
<evidence type="ECO:0000256" key="6">
    <source>
        <dbReference type="ARBA" id="ARBA00023146"/>
    </source>
</evidence>
<evidence type="ECO:0000313" key="10">
    <source>
        <dbReference type="Proteomes" id="UP000063781"/>
    </source>
</evidence>
<feature type="binding site" evidence="7">
    <location>
        <position position="476"/>
    </location>
    <ligand>
        <name>ATP</name>
        <dbReference type="ChEBI" id="CHEBI:30616"/>
    </ligand>
</feature>
<dbReference type="CDD" id="cd00777">
    <property type="entry name" value="AspRS_core"/>
    <property type="match status" value="1"/>
</dbReference>
<feature type="binding site" evidence="7">
    <location>
        <position position="224"/>
    </location>
    <ligand>
        <name>ATP</name>
        <dbReference type="ChEBI" id="CHEBI:30616"/>
    </ligand>
</feature>
<keyword evidence="7" id="KW-0963">Cytoplasm</keyword>
<comment type="catalytic activity">
    <reaction evidence="7">
        <text>tRNA(Asp) + L-aspartate + ATP = L-aspartyl-tRNA(Asp) + AMP + diphosphate</text>
        <dbReference type="Rhea" id="RHEA:19649"/>
        <dbReference type="Rhea" id="RHEA-COMP:9660"/>
        <dbReference type="Rhea" id="RHEA-COMP:9678"/>
        <dbReference type="ChEBI" id="CHEBI:29991"/>
        <dbReference type="ChEBI" id="CHEBI:30616"/>
        <dbReference type="ChEBI" id="CHEBI:33019"/>
        <dbReference type="ChEBI" id="CHEBI:78442"/>
        <dbReference type="ChEBI" id="CHEBI:78516"/>
        <dbReference type="ChEBI" id="CHEBI:456215"/>
        <dbReference type="EC" id="6.1.1.12"/>
    </reaction>
</comment>
<dbReference type="RefSeq" id="WP_067631708.1">
    <property type="nucleotide sequence ID" value="NZ_CP013213.1"/>
</dbReference>
<dbReference type="InterPro" id="IPR006195">
    <property type="entry name" value="aa-tRNA-synth_II"/>
</dbReference>
<feature type="binding site" evidence="7">
    <location>
        <position position="483"/>
    </location>
    <ligand>
        <name>L-aspartate</name>
        <dbReference type="ChEBI" id="CHEBI:29991"/>
    </ligand>
</feature>
<dbReference type="InterPro" id="IPR012340">
    <property type="entry name" value="NA-bd_OB-fold"/>
</dbReference>
<dbReference type="EC" id="6.1.1.12" evidence="7"/>
<dbReference type="EMBL" id="CP013213">
    <property type="protein sequence ID" value="AMC93186.1"/>
    <property type="molecule type" value="Genomic_DNA"/>
</dbReference>
<dbReference type="PRINTS" id="PR01042">
    <property type="entry name" value="TRNASYNTHASP"/>
</dbReference>
<name>A0A0X8GZB5_9FIRM</name>
<keyword evidence="5 7" id="KW-0648">Protein biosynthesis</keyword>
<dbReference type="GO" id="GO:0003676">
    <property type="term" value="F:nucleic acid binding"/>
    <property type="evidence" value="ECO:0007669"/>
    <property type="project" value="InterPro"/>
</dbReference>
<dbReference type="GO" id="GO:0005524">
    <property type="term" value="F:ATP binding"/>
    <property type="evidence" value="ECO:0007669"/>
    <property type="project" value="UniProtKB-UniRule"/>
</dbReference>
<sequence length="579" mass="65770">MKRTHHNGTLRMEHVGQRVELVGWVSKRRNFGSIVFIDLRDRSGLVQLVINQEEFPRVDKIRSEYVLSISGIVNERKDKNPKLPTGDVEIVVDGLEIINEAQQTPMIIADETDALEDTRLKYRYLDLRRPIMQDRLIKRSKITGQMRRTLEDLGFLEIETPMLTKSTPEGAREYLVPSRVHKGEFYALAQSPQIFKQLLMIGGLERYYQIARCFRDEDLRADRQLDFTQVDIEASFLSQDEFMAIIEQVASDVMVHVLGHEKPEFPRISFYDALNVYGSDKPDLRFELHLSDVNGVFKDSEFKVFQDTLTQGGALRALVLSGNHADTITRKVSDKYTDLVKKNGMKGLVVLKAQQDTLSGSAAKFLSETEIKALYQTLNLQENDVLFIGSGEWEQTCTAMGALRLQLAKDFDLIPENTFKYAWIVDFPMFELGEEGEIIARHHPFTSPKREDIELLDSDPLKVTAQAYDLSLNGFEVAGGSMRIYDQTLQAKMFNIIGFSNEDIESRFGFFVDAFKYGTPPHGGIAFGLDRYAMALTESDSIRDVIAFPKNASARCPLTNAPAPATEKQLKELHIEIED</sequence>
<organism evidence="9 10">
    <name type="scientific">Erysipelothrix larvae</name>
    <dbReference type="NCBI Taxonomy" id="1514105"/>
    <lineage>
        <taxon>Bacteria</taxon>
        <taxon>Bacillati</taxon>
        <taxon>Bacillota</taxon>
        <taxon>Erysipelotrichia</taxon>
        <taxon>Erysipelotrichales</taxon>
        <taxon>Erysipelotrichaceae</taxon>
        <taxon>Erysipelothrix</taxon>
    </lineage>
</organism>
<dbReference type="KEGG" id="erl:AOC36_04120"/>
<dbReference type="SUPFAM" id="SSF55681">
    <property type="entry name" value="Class II aaRS and biotin synthetases"/>
    <property type="match status" value="1"/>
</dbReference>
<dbReference type="Gene3D" id="3.30.930.10">
    <property type="entry name" value="Bira Bifunctional Protein, Domain 2"/>
    <property type="match status" value="1"/>
</dbReference>
<dbReference type="GO" id="GO:0006422">
    <property type="term" value="P:aspartyl-tRNA aminoacylation"/>
    <property type="evidence" value="ECO:0007669"/>
    <property type="project" value="UniProtKB-UniRule"/>
</dbReference>
<feature type="binding site" evidence="7">
    <location>
        <begin position="215"/>
        <end position="217"/>
    </location>
    <ligand>
        <name>ATP</name>
        <dbReference type="ChEBI" id="CHEBI:30616"/>
    </ligand>
</feature>
<evidence type="ECO:0000256" key="2">
    <source>
        <dbReference type="ARBA" id="ARBA00022598"/>
    </source>
</evidence>
<dbReference type="SUPFAM" id="SSF55261">
    <property type="entry name" value="GAD domain-like"/>
    <property type="match status" value="1"/>
</dbReference>
<comment type="similarity">
    <text evidence="1 7">Belongs to the class-II aminoacyl-tRNA synthetase family. Type 1 subfamily.</text>
</comment>
<dbReference type="Pfam" id="PF02938">
    <property type="entry name" value="GAD"/>
    <property type="match status" value="1"/>
</dbReference>
<proteinExistence type="inferred from homology"/>
<dbReference type="Gene3D" id="2.40.50.140">
    <property type="entry name" value="Nucleic acid-binding proteins"/>
    <property type="match status" value="1"/>
</dbReference>
<feature type="binding site" evidence="7">
    <location>
        <position position="215"/>
    </location>
    <ligand>
        <name>L-aspartate</name>
        <dbReference type="ChEBI" id="CHEBI:29991"/>
    </ligand>
</feature>
<keyword evidence="2 7" id="KW-0436">Ligase</keyword>
<dbReference type="InterPro" id="IPR047089">
    <property type="entry name" value="Asp-tRNA-ligase_1_N"/>
</dbReference>
<dbReference type="InterPro" id="IPR047090">
    <property type="entry name" value="AspRS_core"/>
</dbReference>
<dbReference type="GO" id="GO:0004815">
    <property type="term" value="F:aspartate-tRNA ligase activity"/>
    <property type="evidence" value="ECO:0007669"/>
    <property type="project" value="UniProtKB-UniRule"/>
</dbReference>
<dbReference type="PANTHER" id="PTHR22594:SF5">
    <property type="entry name" value="ASPARTATE--TRNA LIGASE, MITOCHONDRIAL"/>
    <property type="match status" value="1"/>
</dbReference>
<dbReference type="NCBIfam" id="NF001750">
    <property type="entry name" value="PRK00476.1"/>
    <property type="match status" value="1"/>
</dbReference>
<dbReference type="STRING" id="1514105.AOC36_04120"/>
<dbReference type="InterPro" id="IPR002312">
    <property type="entry name" value="Asp/Asn-tRNA-synth_IIb"/>
</dbReference>
<dbReference type="InterPro" id="IPR004524">
    <property type="entry name" value="Asp-tRNA-ligase_1"/>
</dbReference>
<evidence type="ECO:0000259" key="8">
    <source>
        <dbReference type="PROSITE" id="PS50862"/>
    </source>
</evidence>
<evidence type="ECO:0000256" key="3">
    <source>
        <dbReference type="ARBA" id="ARBA00022741"/>
    </source>
</evidence>
<dbReference type="Gene3D" id="3.30.1360.30">
    <property type="entry name" value="GAD-like domain"/>
    <property type="match status" value="1"/>
</dbReference>
<keyword evidence="6 7" id="KW-0030">Aminoacyl-tRNA synthetase</keyword>
<keyword evidence="4 7" id="KW-0067">ATP-binding</keyword>
<dbReference type="PANTHER" id="PTHR22594">
    <property type="entry name" value="ASPARTYL/LYSYL-TRNA SYNTHETASE"/>
    <property type="match status" value="1"/>
</dbReference>
<comment type="function">
    <text evidence="7">Catalyzes the attachment of L-aspartate to tRNA(Asp) in a two-step reaction: L-aspartate is first activated by ATP to form Asp-AMP and then transferred to the acceptor end of tRNA(Asp).</text>
</comment>
<feature type="binding site" evidence="7">
    <location>
        <position position="169"/>
    </location>
    <ligand>
        <name>L-aspartate</name>
        <dbReference type="ChEBI" id="CHEBI:29991"/>
    </ligand>
</feature>
<feature type="binding site" evidence="7">
    <location>
        <position position="442"/>
    </location>
    <ligand>
        <name>L-aspartate</name>
        <dbReference type="ChEBI" id="CHEBI:29991"/>
    </ligand>
</feature>
<dbReference type="InterPro" id="IPR004115">
    <property type="entry name" value="GAD-like_sf"/>
</dbReference>
<dbReference type="CDD" id="cd04317">
    <property type="entry name" value="EcAspRS_like_N"/>
    <property type="match status" value="1"/>
</dbReference>
<dbReference type="NCBIfam" id="TIGR00459">
    <property type="entry name" value="aspS_bact"/>
    <property type="match status" value="1"/>
</dbReference>
<dbReference type="GO" id="GO:0140096">
    <property type="term" value="F:catalytic activity, acting on a protein"/>
    <property type="evidence" value="ECO:0007669"/>
    <property type="project" value="UniProtKB-ARBA"/>
</dbReference>
<evidence type="ECO:0000256" key="5">
    <source>
        <dbReference type="ARBA" id="ARBA00022917"/>
    </source>
</evidence>
<dbReference type="GO" id="GO:0005737">
    <property type="term" value="C:cytoplasm"/>
    <property type="evidence" value="ECO:0007669"/>
    <property type="project" value="UniProtKB-SubCell"/>
</dbReference>
<comment type="subcellular location">
    <subcellularLocation>
        <location evidence="7">Cytoplasm</location>
    </subcellularLocation>
</comment>
<keyword evidence="3 7" id="KW-0547">Nucleotide-binding</keyword>
<reference evidence="9 10" key="1">
    <citation type="submission" date="2015-10" db="EMBL/GenBank/DDBJ databases">
        <title>Erysipelothrix larvae sp. LV19 isolated from the larval gut of the rhinoceros beetle, Trypoxylus dichotomus.</title>
        <authorList>
            <person name="Lim S."/>
            <person name="Kim B.-C."/>
        </authorList>
    </citation>
    <scope>NUCLEOTIDE SEQUENCE [LARGE SCALE GENOMIC DNA]</scope>
    <source>
        <strain evidence="9 10">LV19</strain>
    </source>
</reference>
<dbReference type="InterPro" id="IPR004364">
    <property type="entry name" value="Aa-tRNA-synt_II"/>
</dbReference>
<keyword evidence="10" id="KW-1185">Reference proteome</keyword>
<dbReference type="Pfam" id="PF00152">
    <property type="entry name" value="tRNA-synt_2"/>
    <property type="match status" value="1"/>
</dbReference>
<evidence type="ECO:0000256" key="1">
    <source>
        <dbReference type="ARBA" id="ARBA00006303"/>
    </source>
</evidence>
<dbReference type="InterPro" id="IPR045864">
    <property type="entry name" value="aa-tRNA-synth_II/BPL/LPL"/>
</dbReference>
<comment type="subunit">
    <text evidence="7">Homodimer.</text>
</comment>
<dbReference type="InterPro" id="IPR029351">
    <property type="entry name" value="GAD_dom"/>
</dbReference>
<dbReference type="AlphaFoldDB" id="A0A0X8GZB5"/>
<feature type="binding site" evidence="7">
    <location>
        <begin position="528"/>
        <end position="531"/>
    </location>
    <ligand>
        <name>ATP</name>
        <dbReference type="ChEBI" id="CHEBI:30616"/>
    </ligand>
</feature>
<dbReference type="SUPFAM" id="SSF50249">
    <property type="entry name" value="Nucleic acid-binding proteins"/>
    <property type="match status" value="1"/>
</dbReference>
<gene>
    <name evidence="7" type="primary">aspS</name>
    <name evidence="9" type="ORF">AOC36_04120</name>
</gene>
<protein>
    <recommendedName>
        <fullName evidence="7">Aspartate--tRNA ligase</fullName>
        <ecNumber evidence="7">6.1.1.12</ecNumber>
    </recommendedName>
    <alternativeName>
        <fullName evidence="7">Aspartyl-tRNA synthetase</fullName>
        <shortName evidence="7">AspRS</shortName>
    </alternativeName>
</protein>
<feature type="region of interest" description="Aspartate" evidence="7">
    <location>
        <begin position="193"/>
        <end position="196"/>
    </location>
</feature>
<dbReference type="GO" id="GO:0016740">
    <property type="term" value="F:transferase activity"/>
    <property type="evidence" value="ECO:0007669"/>
    <property type="project" value="UniProtKB-ARBA"/>
</dbReference>
<feature type="domain" description="Aminoacyl-transfer RNA synthetases class-II family profile" evidence="8">
    <location>
        <begin position="139"/>
        <end position="549"/>
    </location>
</feature>
<evidence type="ECO:0000256" key="7">
    <source>
        <dbReference type="HAMAP-Rule" id="MF_00044"/>
    </source>
</evidence>
<dbReference type="OrthoDB" id="9802326at2"/>